<accession>A0A915I2B2</accession>
<evidence type="ECO:0000313" key="1">
    <source>
        <dbReference type="Proteomes" id="UP000887565"/>
    </source>
</evidence>
<protein>
    <submittedName>
        <fullName evidence="2">Uncharacterized protein</fullName>
    </submittedName>
</protein>
<sequence>ININLNININLDIDFNVDKKFKKRKINFQFVGEDFGYNCTKERVWTDYVEIKAAEDSSVL</sequence>
<dbReference type="Proteomes" id="UP000887565">
    <property type="component" value="Unplaced"/>
</dbReference>
<proteinExistence type="predicted"/>
<evidence type="ECO:0000313" key="2">
    <source>
        <dbReference type="WBParaSite" id="nRc.2.0.1.t08272-RA"/>
    </source>
</evidence>
<organism evidence="1 2">
    <name type="scientific">Romanomermis culicivorax</name>
    <name type="common">Nematode worm</name>
    <dbReference type="NCBI Taxonomy" id="13658"/>
    <lineage>
        <taxon>Eukaryota</taxon>
        <taxon>Metazoa</taxon>
        <taxon>Ecdysozoa</taxon>
        <taxon>Nematoda</taxon>
        <taxon>Enoplea</taxon>
        <taxon>Dorylaimia</taxon>
        <taxon>Mermithida</taxon>
        <taxon>Mermithoidea</taxon>
        <taxon>Mermithidae</taxon>
        <taxon>Romanomermis</taxon>
    </lineage>
</organism>
<dbReference type="WBParaSite" id="nRc.2.0.1.t08272-RA">
    <property type="protein sequence ID" value="nRc.2.0.1.t08272-RA"/>
    <property type="gene ID" value="nRc.2.0.1.g08272"/>
</dbReference>
<keyword evidence="1" id="KW-1185">Reference proteome</keyword>
<name>A0A915I2B2_ROMCU</name>
<dbReference type="AlphaFoldDB" id="A0A915I2B2"/>
<reference evidence="2" key="1">
    <citation type="submission" date="2022-11" db="UniProtKB">
        <authorList>
            <consortium name="WormBaseParasite"/>
        </authorList>
    </citation>
    <scope>IDENTIFICATION</scope>
</reference>